<dbReference type="PANTHER" id="PTHR22916:SF3">
    <property type="entry name" value="UDP-GLCNAC:BETAGAL BETA-1,3-N-ACETYLGLUCOSAMINYLTRANSFERASE-LIKE PROTEIN 1"/>
    <property type="match status" value="1"/>
</dbReference>
<keyword evidence="2" id="KW-0808">Transferase</keyword>
<reference evidence="2 3" key="2">
    <citation type="submission" date="2018-03" db="EMBL/GenBank/DDBJ databases">
        <authorList>
            <person name="Keele B.F."/>
        </authorList>
    </citation>
    <scope>NUCLEOTIDE SEQUENCE [LARGE SCALE GENOMIC DNA]</scope>
    <source>
        <strain evidence="2 3">CCALA 016</strain>
    </source>
</reference>
<dbReference type="OrthoDB" id="396512at2"/>
<dbReference type="AlphaFoldDB" id="A0A2T1LX57"/>
<dbReference type="InterPro" id="IPR029044">
    <property type="entry name" value="Nucleotide-diphossugar_trans"/>
</dbReference>
<dbReference type="PANTHER" id="PTHR22916">
    <property type="entry name" value="GLYCOSYLTRANSFERASE"/>
    <property type="match status" value="1"/>
</dbReference>
<dbReference type="SUPFAM" id="SSF53448">
    <property type="entry name" value="Nucleotide-diphospho-sugar transferases"/>
    <property type="match status" value="1"/>
</dbReference>
<evidence type="ECO:0000313" key="3">
    <source>
        <dbReference type="Proteomes" id="UP000239001"/>
    </source>
</evidence>
<dbReference type="InterPro" id="IPR001173">
    <property type="entry name" value="Glyco_trans_2-like"/>
</dbReference>
<accession>A0A2T1LX57</accession>
<dbReference type="EMBL" id="PXOH01000012">
    <property type="protein sequence ID" value="PSF36755.1"/>
    <property type="molecule type" value="Genomic_DNA"/>
</dbReference>
<organism evidence="2 3">
    <name type="scientific">Aphanothece hegewaldii CCALA 016</name>
    <dbReference type="NCBI Taxonomy" id="2107694"/>
    <lineage>
        <taxon>Bacteria</taxon>
        <taxon>Bacillati</taxon>
        <taxon>Cyanobacteriota</taxon>
        <taxon>Cyanophyceae</taxon>
        <taxon>Oscillatoriophycideae</taxon>
        <taxon>Chroococcales</taxon>
        <taxon>Aphanothecaceae</taxon>
        <taxon>Aphanothece</taxon>
    </lineage>
</organism>
<protein>
    <submittedName>
        <fullName evidence="2">Glycosyl transferase</fullName>
    </submittedName>
</protein>
<proteinExistence type="predicted"/>
<dbReference type="RefSeq" id="WP_106457186.1">
    <property type="nucleotide sequence ID" value="NZ_PXOH01000012.1"/>
</dbReference>
<gene>
    <name evidence="2" type="ORF">C7H19_12355</name>
</gene>
<sequence>MRRKLSICIPAYNRPQWLKRALKSIISQDILEEIEIIVTDDSSDEECHQVTNEVLENWLGQWMYEFNQPRLGMTENWNHSLKLASGEYVLVLHDDDFLLVNSLKVILETIEQYQNKYAVFLFGVNVVDEQEQVLKQQTFKQPQYLSPKQALIRLLSNSSFVRFPAIVFQRQVLEEVGYFNPVWAEPTDLDMWIRLFSRYGVMCLPDVTCAYTVHSQALTMGVFNEKTIRTLLDIFAQVDVLSKDELEQCKATFFHQFILAGAFRKLRRGQLQEFTQVMQLFELSELQGLKCPSKWLLLRWVFEVLAKLSFSLF</sequence>
<dbReference type="Pfam" id="PF00535">
    <property type="entry name" value="Glycos_transf_2"/>
    <property type="match status" value="1"/>
</dbReference>
<evidence type="ECO:0000259" key="1">
    <source>
        <dbReference type="Pfam" id="PF00535"/>
    </source>
</evidence>
<reference evidence="2 3" key="1">
    <citation type="submission" date="2018-03" db="EMBL/GenBank/DDBJ databases">
        <title>The ancient ancestry and fast evolution of plastids.</title>
        <authorList>
            <person name="Moore K.R."/>
            <person name="Magnabosco C."/>
            <person name="Momper L."/>
            <person name="Gold D.A."/>
            <person name="Bosak T."/>
            <person name="Fournier G.P."/>
        </authorList>
    </citation>
    <scope>NUCLEOTIDE SEQUENCE [LARGE SCALE GENOMIC DNA]</scope>
    <source>
        <strain evidence="2 3">CCALA 016</strain>
    </source>
</reference>
<dbReference type="Gene3D" id="3.90.550.10">
    <property type="entry name" value="Spore Coat Polysaccharide Biosynthesis Protein SpsA, Chain A"/>
    <property type="match status" value="1"/>
</dbReference>
<feature type="domain" description="Glycosyltransferase 2-like" evidence="1">
    <location>
        <begin position="6"/>
        <end position="176"/>
    </location>
</feature>
<comment type="caution">
    <text evidence="2">The sequence shown here is derived from an EMBL/GenBank/DDBJ whole genome shotgun (WGS) entry which is preliminary data.</text>
</comment>
<name>A0A2T1LX57_9CHRO</name>
<dbReference type="GO" id="GO:0016758">
    <property type="term" value="F:hexosyltransferase activity"/>
    <property type="evidence" value="ECO:0007669"/>
    <property type="project" value="UniProtKB-ARBA"/>
</dbReference>
<dbReference type="Proteomes" id="UP000239001">
    <property type="component" value="Unassembled WGS sequence"/>
</dbReference>
<keyword evidence="3" id="KW-1185">Reference proteome</keyword>
<evidence type="ECO:0000313" key="2">
    <source>
        <dbReference type="EMBL" id="PSF36755.1"/>
    </source>
</evidence>